<evidence type="ECO:0000313" key="2">
    <source>
        <dbReference type="Proteomes" id="UP000247551"/>
    </source>
</evidence>
<sequence>MHSEIPVLGKFVPVTLMNNQSSRKDVLQVLRTMEFGEYV</sequence>
<organism evidence="1 2">
    <name type="scientific">Marinomonas alcarazii</name>
    <dbReference type="NCBI Taxonomy" id="491949"/>
    <lineage>
        <taxon>Bacteria</taxon>
        <taxon>Pseudomonadati</taxon>
        <taxon>Pseudomonadota</taxon>
        <taxon>Gammaproteobacteria</taxon>
        <taxon>Oceanospirillales</taxon>
        <taxon>Oceanospirillaceae</taxon>
        <taxon>Marinomonas</taxon>
    </lineage>
</organism>
<accession>A0A318V8U2</accession>
<evidence type="ECO:0008006" key="3">
    <source>
        <dbReference type="Google" id="ProtNLM"/>
    </source>
</evidence>
<keyword evidence="2" id="KW-1185">Reference proteome</keyword>
<dbReference type="EMBL" id="QKLW01000001">
    <property type="protein sequence ID" value="PYF84493.1"/>
    <property type="molecule type" value="Genomic_DNA"/>
</dbReference>
<reference evidence="1 2" key="1">
    <citation type="submission" date="2018-06" db="EMBL/GenBank/DDBJ databases">
        <title>Genomic Encyclopedia of Type Strains, Phase III (KMG-III): the genomes of soil and plant-associated and newly described type strains.</title>
        <authorList>
            <person name="Whitman W."/>
        </authorList>
    </citation>
    <scope>NUCLEOTIDE SEQUENCE [LARGE SCALE GENOMIC DNA]</scope>
    <source>
        <strain evidence="1 2">CECT 7730</strain>
    </source>
</reference>
<protein>
    <recommendedName>
        <fullName evidence="3">Antitoxin Xre/MbcA/ParS-like toxin-binding domain-containing protein</fullName>
    </recommendedName>
</protein>
<proteinExistence type="predicted"/>
<name>A0A318V8U2_9GAMM</name>
<evidence type="ECO:0000313" key="1">
    <source>
        <dbReference type="EMBL" id="PYF84493.1"/>
    </source>
</evidence>
<dbReference type="AlphaFoldDB" id="A0A318V8U2"/>
<dbReference type="Proteomes" id="UP000247551">
    <property type="component" value="Unassembled WGS sequence"/>
</dbReference>
<gene>
    <name evidence="1" type="ORF">DFP75_101531</name>
</gene>
<comment type="caution">
    <text evidence="1">The sequence shown here is derived from an EMBL/GenBank/DDBJ whole genome shotgun (WGS) entry which is preliminary data.</text>
</comment>